<dbReference type="PANTHER" id="PTHR13847:SF289">
    <property type="entry name" value="GLYCINE OXIDASE"/>
    <property type="match status" value="1"/>
</dbReference>
<evidence type="ECO:0000256" key="1">
    <source>
        <dbReference type="ARBA" id="ARBA00023002"/>
    </source>
</evidence>
<dbReference type="PANTHER" id="PTHR13847">
    <property type="entry name" value="SARCOSINE DEHYDROGENASE-RELATED"/>
    <property type="match status" value="1"/>
</dbReference>
<dbReference type="RefSeq" id="WP_171789441.1">
    <property type="nucleotide sequence ID" value="NZ_JABJWD010000003.1"/>
</dbReference>
<evidence type="ECO:0000313" key="4">
    <source>
        <dbReference type="Proteomes" id="UP001526337"/>
    </source>
</evidence>
<comment type="caution">
    <text evidence="3">The sequence shown here is derived from an EMBL/GenBank/DDBJ whole genome shotgun (WGS) entry which is preliminary data.</text>
</comment>
<evidence type="ECO:0000313" key="3">
    <source>
        <dbReference type="EMBL" id="MCW4592179.1"/>
    </source>
</evidence>
<dbReference type="Gene3D" id="3.50.50.60">
    <property type="entry name" value="FAD/NAD(P)-binding domain"/>
    <property type="match status" value="2"/>
</dbReference>
<proteinExistence type="predicted"/>
<sequence length="425" mass="45557">MPENTGRVASSVVVGGGIVGLSCALRLRARGMHVTIMNVGAPQDAASWGNAGHIAVEQVMPLASPQLLLSAPGRLFSLTGGALDIGWRYVGTWLPWCLRYIRACGGATARRGHLALRELLSHALPAWRRMACDLDDPGLLIETGHLMLWNGAQDPLPAMRAIMSSDHGTATVRPMAQHEREGLVPLLGHVPRGGLVFDGTAQVRAPALVMEALRNRLHADSGCELRQQRVIRVTSGPQGPRVFVADGTSLSPDVVVMAAGMGTRDIVQGWTPPLIAERGYHVEWDHGGAPVAPPMIFADHSVIVSRFGPRMRASTFVEFTRADAPPDPRKWQSLERVVQNSGLPVRSNFSRWVGCRPTLPDYLPAIGPIAGLPGVIAACGHQHLGLTLAPFTADLVAAIATHEETPLDLHAFRPDRFGRAQANAA</sequence>
<keyword evidence="1" id="KW-0560">Oxidoreductase</keyword>
<gene>
    <name evidence="3" type="ORF">NO263_16465</name>
</gene>
<keyword evidence="4" id="KW-1185">Reference proteome</keyword>
<evidence type="ECO:0000259" key="2">
    <source>
        <dbReference type="Pfam" id="PF01266"/>
    </source>
</evidence>
<dbReference type="InterPro" id="IPR006076">
    <property type="entry name" value="FAD-dep_OxRdtase"/>
</dbReference>
<organism evidence="3 4">
    <name type="scientific">Gluconacetobacter entanii</name>
    <dbReference type="NCBI Taxonomy" id="108528"/>
    <lineage>
        <taxon>Bacteria</taxon>
        <taxon>Pseudomonadati</taxon>
        <taxon>Pseudomonadota</taxon>
        <taxon>Alphaproteobacteria</taxon>
        <taxon>Acetobacterales</taxon>
        <taxon>Acetobacteraceae</taxon>
        <taxon>Gluconacetobacter</taxon>
    </lineage>
</organism>
<dbReference type="EMBL" id="JANGSQ010000111">
    <property type="protein sequence ID" value="MCW4592179.1"/>
    <property type="molecule type" value="Genomic_DNA"/>
</dbReference>
<accession>A0ABT3K9Y9</accession>
<feature type="domain" description="FAD dependent oxidoreductase" evidence="2">
    <location>
        <begin position="12"/>
        <end position="398"/>
    </location>
</feature>
<reference evidence="3 4" key="1">
    <citation type="submission" date="2022-07" db="EMBL/GenBank/DDBJ databases">
        <title>Genome stability of Gluconacetobacter entanii AV429.</title>
        <authorList>
            <person name="Trcek J."/>
            <person name="Cepec E."/>
        </authorList>
    </citation>
    <scope>NUCLEOTIDE SEQUENCE [LARGE SCALE GENOMIC DNA]</scope>
    <source>
        <strain evidence="3 4">AV429_2022</strain>
    </source>
</reference>
<protein>
    <submittedName>
        <fullName evidence="3">FAD-binding oxidoreductase</fullName>
    </submittedName>
</protein>
<dbReference type="InterPro" id="IPR036188">
    <property type="entry name" value="FAD/NAD-bd_sf"/>
</dbReference>
<dbReference type="Pfam" id="PF01266">
    <property type="entry name" value="DAO"/>
    <property type="match status" value="1"/>
</dbReference>
<name>A0ABT3K9Y9_9PROT</name>
<dbReference type="SUPFAM" id="SSF51971">
    <property type="entry name" value="Nucleotide-binding domain"/>
    <property type="match status" value="1"/>
</dbReference>
<dbReference type="Proteomes" id="UP001526337">
    <property type="component" value="Unassembled WGS sequence"/>
</dbReference>
<dbReference type="Gene3D" id="3.30.9.10">
    <property type="entry name" value="D-Amino Acid Oxidase, subunit A, domain 2"/>
    <property type="match status" value="1"/>
</dbReference>
<dbReference type="PROSITE" id="PS51257">
    <property type="entry name" value="PROKAR_LIPOPROTEIN"/>
    <property type="match status" value="1"/>
</dbReference>